<comment type="caution">
    <text evidence="2">The sequence shown here is derived from an EMBL/GenBank/DDBJ whole genome shotgun (WGS) entry which is preliminary data.</text>
</comment>
<evidence type="ECO:0000313" key="2">
    <source>
        <dbReference type="EMBL" id="CAG8632140.1"/>
    </source>
</evidence>
<evidence type="ECO:0000313" key="3">
    <source>
        <dbReference type="Proteomes" id="UP000789508"/>
    </source>
</evidence>
<feature type="region of interest" description="Disordered" evidence="1">
    <location>
        <begin position="1"/>
        <end position="20"/>
    </location>
</feature>
<gene>
    <name evidence="2" type="ORF">ALEPTO_LOCUS9399</name>
</gene>
<keyword evidence="3" id="KW-1185">Reference proteome</keyword>
<accession>A0A9N9DAP6</accession>
<proteinExistence type="predicted"/>
<dbReference type="OrthoDB" id="2431445at2759"/>
<dbReference type="EMBL" id="CAJVPS010007132">
    <property type="protein sequence ID" value="CAG8632140.1"/>
    <property type="molecule type" value="Genomic_DNA"/>
</dbReference>
<dbReference type="Proteomes" id="UP000789508">
    <property type="component" value="Unassembled WGS sequence"/>
</dbReference>
<feature type="compositionally biased region" description="Basic and acidic residues" evidence="1">
    <location>
        <begin position="1"/>
        <end position="18"/>
    </location>
</feature>
<protein>
    <submittedName>
        <fullName evidence="2">8732_t:CDS:1</fullName>
    </submittedName>
</protein>
<evidence type="ECO:0000256" key="1">
    <source>
        <dbReference type="SAM" id="MobiDB-lite"/>
    </source>
</evidence>
<sequence>EWIKQRKKETGTFNDKPKPGRLRLLTGRYERKVLQYIAPTPFLFKQS</sequence>
<reference evidence="2" key="1">
    <citation type="submission" date="2021-06" db="EMBL/GenBank/DDBJ databases">
        <authorList>
            <person name="Kallberg Y."/>
            <person name="Tangrot J."/>
            <person name="Rosling A."/>
        </authorList>
    </citation>
    <scope>NUCLEOTIDE SEQUENCE</scope>
    <source>
        <strain evidence="2">FL130A</strain>
    </source>
</reference>
<name>A0A9N9DAP6_9GLOM</name>
<feature type="non-terminal residue" evidence="2">
    <location>
        <position position="1"/>
    </location>
</feature>
<organism evidence="2 3">
    <name type="scientific">Ambispora leptoticha</name>
    <dbReference type="NCBI Taxonomy" id="144679"/>
    <lineage>
        <taxon>Eukaryota</taxon>
        <taxon>Fungi</taxon>
        <taxon>Fungi incertae sedis</taxon>
        <taxon>Mucoromycota</taxon>
        <taxon>Glomeromycotina</taxon>
        <taxon>Glomeromycetes</taxon>
        <taxon>Archaeosporales</taxon>
        <taxon>Ambisporaceae</taxon>
        <taxon>Ambispora</taxon>
    </lineage>
</organism>
<dbReference type="AlphaFoldDB" id="A0A9N9DAP6"/>